<feature type="transmembrane region" description="Helical" evidence="2">
    <location>
        <begin position="148"/>
        <end position="171"/>
    </location>
</feature>
<feature type="chain" id="PRO_5020344749" description="CX domain-containing protein" evidence="3">
    <location>
        <begin position="24"/>
        <end position="284"/>
    </location>
</feature>
<keyword evidence="2" id="KW-0472">Membrane</keyword>
<dbReference type="AlphaFoldDB" id="A0A4S2LP22"/>
<sequence length="284" mass="31393">MRSLHTTFTVCLIILILTVEVQSGRRGKGRTRSSSSSTRSKVRSSSWFRSTNRKSGLPSSRVRSAFSVRSALAGIYISQLLRPRVRIHSYRDLDPYTVCDGYRSTVENGSKRDYHYYLCPDDPIQPSAVYCCMESSTGTHYCCSETSWGLTFVWIAAGVAIAAVVWLICCCKRQRNATKMQKAWASRERISPLAVVQPHPNGFEEPFPPTAFASASEESRSLVPPPTTPTRPPVGFGSAERSPLNPFEGGPSAPPDPELPPPPYPGYDRPPPYPLVSRQCGPHI</sequence>
<dbReference type="Proteomes" id="UP000308267">
    <property type="component" value="Unassembled WGS sequence"/>
</dbReference>
<organism evidence="4 5">
    <name type="scientific">Opisthorchis felineus</name>
    <dbReference type="NCBI Taxonomy" id="147828"/>
    <lineage>
        <taxon>Eukaryota</taxon>
        <taxon>Metazoa</taxon>
        <taxon>Spiralia</taxon>
        <taxon>Lophotrochozoa</taxon>
        <taxon>Platyhelminthes</taxon>
        <taxon>Trematoda</taxon>
        <taxon>Digenea</taxon>
        <taxon>Opisthorchiida</taxon>
        <taxon>Opisthorchiata</taxon>
        <taxon>Opisthorchiidae</taxon>
        <taxon>Opisthorchis</taxon>
    </lineage>
</organism>
<name>A0A4S2LP22_OPIFE</name>
<dbReference type="OrthoDB" id="6266168at2759"/>
<keyword evidence="5" id="KW-1185">Reference proteome</keyword>
<feature type="compositionally biased region" description="Pro residues" evidence="1">
    <location>
        <begin position="223"/>
        <end position="232"/>
    </location>
</feature>
<feature type="compositionally biased region" description="Polar residues" evidence="1">
    <location>
        <begin position="47"/>
        <end position="58"/>
    </location>
</feature>
<feature type="compositionally biased region" description="Pro residues" evidence="1">
    <location>
        <begin position="252"/>
        <end position="274"/>
    </location>
</feature>
<feature type="signal peptide" evidence="3">
    <location>
        <begin position="1"/>
        <end position="23"/>
    </location>
</feature>
<dbReference type="STRING" id="147828.A0A4S2LP22"/>
<evidence type="ECO:0000313" key="4">
    <source>
        <dbReference type="EMBL" id="TGZ65460.1"/>
    </source>
</evidence>
<feature type="compositionally biased region" description="Low complexity" evidence="1">
    <location>
        <begin position="32"/>
        <end position="46"/>
    </location>
</feature>
<evidence type="ECO:0000256" key="1">
    <source>
        <dbReference type="SAM" id="MobiDB-lite"/>
    </source>
</evidence>
<evidence type="ECO:0000256" key="2">
    <source>
        <dbReference type="SAM" id="Phobius"/>
    </source>
</evidence>
<evidence type="ECO:0000256" key="3">
    <source>
        <dbReference type="SAM" id="SignalP"/>
    </source>
</evidence>
<proteinExistence type="predicted"/>
<dbReference type="EMBL" id="SJOL01006488">
    <property type="protein sequence ID" value="TGZ65460.1"/>
    <property type="molecule type" value="Genomic_DNA"/>
</dbReference>
<comment type="caution">
    <text evidence="4">The sequence shown here is derived from an EMBL/GenBank/DDBJ whole genome shotgun (WGS) entry which is preliminary data.</text>
</comment>
<accession>A0A4S2LP22</accession>
<keyword evidence="3" id="KW-0732">Signal</keyword>
<feature type="region of interest" description="Disordered" evidence="1">
    <location>
        <begin position="206"/>
        <end position="284"/>
    </location>
</feature>
<reference evidence="4 5" key="1">
    <citation type="journal article" date="2019" name="BMC Genomics">
        <title>New insights from Opisthorchis felineus genome: update on genomics of the epidemiologically important liver flukes.</title>
        <authorList>
            <person name="Ershov N.I."/>
            <person name="Mordvinov V.A."/>
            <person name="Prokhortchouk E.B."/>
            <person name="Pakharukova M.Y."/>
            <person name="Gunbin K.V."/>
            <person name="Ustyantsev K."/>
            <person name="Genaev M.A."/>
            <person name="Blinov A.G."/>
            <person name="Mazur A."/>
            <person name="Boulygina E."/>
            <person name="Tsygankova S."/>
            <person name="Khrameeva E."/>
            <person name="Chekanov N."/>
            <person name="Fan G."/>
            <person name="Xiao A."/>
            <person name="Zhang H."/>
            <person name="Xu X."/>
            <person name="Yang H."/>
            <person name="Solovyev V."/>
            <person name="Lee S.M."/>
            <person name="Liu X."/>
            <person name="Afonnikov D.A."/>
            <person name="Skryabin K.G."/>
        </authorList>
    </citation>
    <scope>NUCLEOTIDE SEQUENCE [LARGE SCALE GENOMIC DNA]</scope>
    <source>
        <strain evidence="4">AK-0245</strain>
        <tissue evidence="4">Whole organism</tissue>
    </source>
</reference>
<evidence type="ECO:0000313" key="5">
    <source>
        <dbReference type="Proteomes" id="UP000308267"/>
    </source>
</evidence>
<keyword evidence="2" id="KW-1133">Transmembrane helix</keyword>
<evidence type="ECO:0008006" key="6">
    <source>
        <dbReference type="Google" id="ProtNLM"/>
    </source>
</evidence>
<feature type="region of interest" description="Disordered" evidence="1">
    <location>
        <begin position="26"/>
        <end position="58"/>
    </location>
</feature>
<gene>
    <name evidence="4" type="ORF">CRM22_005864</name>
</gene>
<protein>
    <recommendedName>
        <fullName evidence="6">CX domain-containing protein</fullName>
    </recommendedName>
</protein>
<keyword evidence="2" id="KW-0812">Transmembrane</keyword>